<organism evidence="3 4">
    <name type="scientific">Methylobrevis pamukkalensis</name>
    <dbReference type="NCBI Taxonomy" id="1439726"/>
    <lineage>
        <taxon>Bacteria</taxon>
        <taxon>Pseudomonadati</taxon>
        <taxon>Pseudomonadota</taxon>
        <taxon>Alphaproteobacteria</taxon>
        <taxon>Hyphomicrobiales</taxon>
        <taxon>Pleomorphomonadaceae</taxon>
        <taxon>Methylobrevis</taxon>
    </lineage>
</organism>
<dbReference type="Pfam" id="PF04230">
    <property type="entry name" value="PS_pyruv_trans"/>
    <property type="match status" value="1"/>
</dbReference>
<evidence type="ECO:0000313" key="4">
    <source>
        <dbReference type="Proteomes" id="UP000094622"/>
    </source>
</evidence>
<dbReference type="InterPro" id="IPR007345">
    <property type="entry name" value="Polysacch_pyruvyl_Trfase"/>
</dbReference>
<evidence type="ECO:0000256" key="1">
    <source>
        <dbReference type="SAM" id="MobiDB-lite"/>
    </source>
</evidence>
<dbReference type="RefSeq" id="WP_069308292.1">
    <property type="nucleotide sequence ID" value="NZ_MCRJ01000159.1"/>
</dbReference>
<dbReference type="AlphaFoldDB" id="A0A1E3GX98"/>
<dbReference type="EMBL" id="MCRJ01000159">
    <property type="protein sequence ID" value="ODN68565.1"/>
    <property type="molecule type" value="Genomic_DNA"/>
</dbReference>
<comment type="caution">
    <text evidence="3">The sequence shown here is derived from an EMBL/GenBank/DDBJ whole genome shotgun (WGS) entry which is preliminary data.</text>
</comment>
<feature type="compositionally biased region" description="Basic residues" evidence="1">
    <location>
        <begin position="442"/>
        <end position="453"/>
    </location>
</feature>
<dbReference type="OrthoDB" id="1123495at2"/>
<proteinExistence type="predicted"/>
<keyword evidence="4" id="KW-1185">Reference proteome</keyword>
<gene>
    <name evidence="3" type="ORF">A6302_04141</name>
</gene>
<protein>
    <submittedName>
        <fullName evidence="3">Polysaccharide pyruvyl transferase</fullName>
    </submittedName>
</protein>
<accession>A0A1E3GX98</accession>
<feature type="domain" description="Polysaccharide pyruvyl transferase" evidence="2">
    <location>
        <begin position="23"/>
        <end position="151"/>
    </location>
</feature>
<dbReference type="Proteomes" id="UP000094622">
    <property type="component" value="Unassembled WGS sequence"/>
</dbReference>
<name>A0A1E3GX98_9HYPH</name>
<feature type="region of interest" description="Disordered" evidence="1">
    <location>
        <begin position="414"/>
        <end position="453"/>
    </location>
</feature>
<reference evidence="3 4" key="1">
    <citation type="submission" date="2016-07" db="EMBL/GenBank/DDBJ databases">
        <title>Draft Genome Sequence of Methylobrevis pamukkalensis PK2.</title>
        <authorList>
            <person name="Vasilenko O.V."/>
            <person name="Doronina N.V."/>
            <person name="Shmareva M.N."/>
            <person name="Tarlachkov S.V."/>
            <person name="Mustakhimov I."/>
            <person name="Trotsenko Y.A."/>
        </authorList>
    </citation>
    <scope>NUCLEOTIDE SEQUENCE [LARGE SCALE GENOMIC DNA]</scope>
    <source>
        <strain evidence="3 4">PK2</strain>
    </source>
</reference>
<evidence type="ECO:0000313" key="3">
    <source>
        <dbReference type="EMBL" id="ODN68565.1"/>
    </source>
</evidence>
<keyword evidence="3" id="KW-0808">Transferase</keyword>
<dbReference type="GO" id="GO:0016740">
    <property type="term" value="F:transferase activity"/>
    <property type="evidence" value="ECO:0007669"/>
    <property type="project" value="UniProtKB-KW"/>
</dbReference>
<sequence length="453" mass="48492">MRVLLINDTGLQPHPGCQAVQAGLRRFLKARGIALTGSLYTNELKKIRRRPREAAIEFLGKSIQGEMIRASDAIVINGEGTFHHGRCDEYLALVAFAKAAGKAVYFVNALVEDYPAALDMLRSCDGISVRDRTSAAYLADNGIEAVLRPDAFVWAPFAALDLPVVPFVETIVTDWHREVADVSGVAIHGFLERHWGRTWFHAFDSARNGAAYPFLLAMMRTGGQLLTARYHGAVAAVMAGRPVALLPSNSHKMAAFAEEHVGLDALVGADERPERALARMAEREADFAAAGRKLRRLATRLDQHPLAGLLARPSRPASADAGLVLRRLQDTLKRGPEAAPARVVEDALLHGRLSKDDRAAVLKAAAKAKLLTGGLIEAIGVAADAGDGDAVAVLAQIQADHGLETYPATATAAAVSPPEAGANRAPKPTFPQALTQAPKPAPGRRRLPRPRLP</sequence>
<evidence type="ECO:0000259" key="2">
    <source>
        <dbReference type="Pfam" id="PF04230"/>
    </source>
</evidence>